<gene>
    <name evidence="1" type="ORF">S03H2_48493</name>
</gene>
<dbReference type="AlphaFoldDB" id="X1I682"/>
<feature type="non-terminal residue" evidence="1">
    <location>
        <position position="35"/>
    </location>
</feature>
<organism evidence="1">
    <name type="scientific">marine sediment metagenome</name>
    <dbReference type="NCBI Taxonomy" id="412755"/>
    <lineage>
        <taxon>unclassified sequences</taxon>
        <taxon>metagenomes</taxon>
        <taxon>ecological metagenomes</taxon>
    </lineage>
</organism>
<protein>
    <submittedName>
        <fullName evidence="1">Uncharacterized protein</fullName>
    </submittedName>
</protein>
<dbReference type="EMBL" id="BARU01030576">
    <property type="protein sequence ID" value="GAH64810.1"/>
    <property type="molecule type" value="Genomic_DNA"/>
</dbReference>
<proteinExistence type="predicted"/>
<accession>X1I682</accession>
<reference evidence="1" key="1">
    <citation type="journal article" date="2014" name="Front. Microbiol.">
        <title>High frequency of phylogenetically diverse reductive dehalogenase-homologous genes in deep subseafloor sedimentary metagenomes.</title>
        <authorList>
            <person name="Kawai M."/>
            <person name="Futagami T."/>
            <person name="Toyoda A."/>
            <person name="Takaki Y."/>
            <person name="Nishi S."/>
            <person name="Hori S."/>
            <person name="Arai W."/>
            <person name="Tsubouchi T."/>
            <person name="Morono Y."/>
            <person name="Uchiyama I."/>
            <person name="Ito T."/>
            <person name="Fujiyama A."/>
            <person name="Inagaki F."/>
            <person name="Takami H."/>
        </authorList>
    </citation>
    <scope>NUCLEOTIDE SEQUENCE</scope>
    <source>
        <strain evidence="1">Expedition CK06-06</strain>
    </source>
</reference>
<evidence type="ECO:0000313" key="1">
    <source>
        <dbReference type="EMBL" id="GAH64810.1"/>
    </source>
</evidence>
<comment type="caution">
    <text evidence="1">The sequence shown here is derived from an EMBL/GenBank/DDBJ whole genome shotgun (WGS) entry which is preliminary data.</text>
</comment>
<name>X1I682_9ZZZZ</name>
<sequence length="35" mass="4127">MPSTEEAYEAGIRVCLRKKHLTDKDRCRIIESMMD</sequence>